<reference evidence="1" key="1">
    <citation type="submission" date="2014-11" db="EMBL/GenBank/DDBJ databases">
        <authorList>
            <person name="Amaro Gonzalez C."/>
        </authorList>
    </citation>
    <scope>NUCLEOTIDE SEQUENCE</scope>
</reference>
<dbReference type="AlphaFoldDB" id="A0A0E9TKP3"/>
<accession>A0A0E9TKP3</accession>
<dbReference type="EMBL" id="GBXM01054396">
    <property type="protein sequence ID" value="JAH54181.1"/>
    <property type="molecule type" value="Transcribed_RNA"/>
</dbReference>
<evidence type="ECO:0000313" key="1">
    <source>
        <dbReference type="EMBL" id="JAH54181.1"/>
    </source>
</evidence>
<sequence>MINNATGGIMRILCVTALQGS</sequence>
<proteinExistence type="predicted"/>
<protein>
    <submittedName>
        <fullName evidence="1">Uncharacterized protein</fullName>
    </submittedName>
</protein>
<organism evidence="1">
    <name type="scientific">Anguilla anguilla</name>
    <name type="common">European freshwater eel</name>
    <name type="synonym">Muraena anguilla</name>
    <dbReference type="NCBI Taxonomy" id="7936"/>
    <lineage>
        <taxon>Eukaryota</taxon>
        <taxon>Metazoa</taxon>
        <taxon>Chordata</taxon>
        <taxon>Craniata</taxon>
        <taxon>Vertebrata</taxon>
        <taxon>Euteleostomi</taxon>
        <taxon>Actinopterygii</taxon>
        <taxon>Neopterygii</taxon>
        <taxon>Teleostei</taxon>
        <taxon>Anguilliformes</taxon>
        <taxon>Anguillidae</taxon>
        <taxon>Anguilla</taxon>
    </lineage>
</organism>
<reference evidence="1" key="2">
    <citation type="journal article" date="2015" name="Fish Shellfish Immunol.">
        <title>Early steps in the European eel (Anguilla anguilla)-Vibrio vulnificus interaction in the gills: Role of the RtxA13 toxin.</title>
        <authorList>
            <person name="Callol A."/>
            <person name="Pajuelo D."/>
            <person name="Ebbesson L."/>
            <person name="Teles M."/>
            <person name="MacKenzie S."/>
            <person name="Amaro C."/>
        </authorList>
    </citation>
    <scope>NUCLEOTIDE SEQUENCE</scope>
</reference>
<name>A0A0E9TKP3_ANGAN</name>